<dbReference type="RefSeq" id="XP_002849001.1">
    <property type="nucleotide sequence ID" value="XM_002848955.1"/>
</dbReference>
<dbReference type="AlphaFoldDB" id="C5FID6"/>
<keyword evidence="2" id="KW-1185">Reference proteome</keyword>
<evidence type="ECO:0000313" key="1">
    <source>
        <dbReference type="EMBL" id="EEQ29116.1"/>
    </source>
</evidence>
<sequence>MLTDQHNHGQGGRGTSLLTRHSKLNTVALSKCASNVPKRLLIYKTNWHWLDATSVLMSRINSSSVRLTISSRMNTCTHANRLPLLIDKSPACVIGKSQPTTVAEHPGGTLNVFTPSLCRTCADSAISEPASDQLRSSSGCRCRAPTITITPLGEQEQPSSDEKCHLPIPKLAVAGFNATAMDLPDAISMESGSVVDVPFGETFDNVAYSLNAT</sequence>
<reference evidence="2" key="1">
    <citation type="journal article" date="2012" name="MBio">
        <title>Comparative genome analysis of Trichophyton rubrum and related dermatophytes reveals candidate genes involved in infection.</title>
        <authorList>
            <person name="Martinez D.A."/>
            <person name="Oliver B.G."/>
            <person name="Graeser Y."/>
            <person name="Goldberg J.M."/>
            <person name="Li W."/>
            <person name="Martinez-Rossi N.M."/>
            <person name="Monod M."/>
            <person name="Shelest E."/>
            <person name="Barton R.C."/>
            <person name="Birch E."/>
            <person name="Brakhage A.A."/>
            <person name="Chen Z."/>
            <person name="Gurr S.J."/>
            <person name="Heiman D."/>
            <person name="Heitman J."/>
            <person name="Kosti I."/>
            <person name="Rossi A."/>
            <person name="Saif S."/>
            <person name="Samalova M."/>
            <person name="Saunders C.W."/>
            <person name="Shea T."/>
            <person name="Summerbell R.C."/>
            <person name="Xu J."/>
            <person name="Young S."/>
            <person name="Zeng Q."/>
            <person name="Birren B.W."/>
            <person name="Cuomo C.A."/>
            <person name="White T.C."/>
        </authorList>
    </citation>
    <scope>NUCLEOTIDE SEQUENCE [LARGE SCALE GENOMIC DNA]</scope>
    <source>
        <strain evidence="2">ATCC MYA-4605 / CBS 113480</strain>
    </source>
</reference>
<accession>C5FID6</accession>
<dbReference type="EMBL" id="DS995702">
    <property type="protein sequence ID" value="EEQ29116.1"/>
    <property type="molecule type" value="Genomic_DNA"/>
</dbReference>
<dbReference type="VEuPathDB" id="FungiDB:MCYG_01935"/>
<organism evidence="1 2">
    <name type="scientific">Arthroderma otae (strain ATCC MYA-4605 / CBS 113480)</name>
    <name type="common">Microsporum canis</name>
    <dbReference type="NCBI Taxonomy" id="554155"/>
    <lineage>
        <taxon>Eukaryota</taxon>
        <taxon>Fungi</taxon>
        <taxon>Dikarya</taxon>
        <taxon>Ascomycota</taxon>
        <taxon>Pezizomycotina</taxon>
        <taxon>Eurotiomycetes</taxon>
        <taxon>Eurotiomycetidae</taxon>
        <taxon>Onygenales</taxon>
        <taxon>Arthrodermataceae</taxon>
        <taxon>Microsporum</taxon>
    </lineage>
</organism>
<dbReference type="HOGENOM" id="CLU_1294095_0_0_1"/>
<evidence type="ECO:0000313" key="2">
    <source>
        <dbReference type="Proteomes" id="UP000002035"/>
    </source>
</evidence>
<protein>
    <submittedName>
        <fullName evidence="1">Uncharacterized protein</fullName>
    </submittedName>
</protein>
<name>C5FID6_ARTOC</name>
<proteinExistence type="predicted"/>
<dbReference type="Proteomes" id="UP000002035">
    <property type="component" value="Unassembled WGS sequence"/>
</dbReference>
<dbReference type="GeneID" id="9229053"/>
<gene>
    <name evidence="1" type="ORF">MCYG_01935</name>
</gene>